<dbReference type="Proteomes" id="UP000250166">
    <property type="component" value="Unassembled WGS sequence"/>
</dbReference>
<accession>A0A2X3BBP1</accession>
<evidence type="ECO:0000313" key="2">
    <source>
        <dbReference type="Proteomes" id="UP000250166"/>
    </source>
</evidence>
<gene>
    <name evidence="1" type="primary">ydeN</name>
    <name evidence="1" type="ORF">NCTC13102_00768</name>
</gene>
<protein>
    <submittedName>
        <fullName evidence="1">Hydrolase ydeN</fullName>
        <ecNumber evidence="1">3.-.-.-</ecNumber>
    </submittedName>
</protein>
<evidence type="ECO:0000313" key="1">
    <source>
        <dbReference type="EMBL" id="SQB98311.1"/>
    </source>
</evidence>
<sequence length="189" mass="21097">MQAKKVYIIHGYDAHPHKHWFVWLKGELEQSKNVRVEILSLPNPSAPVLEEWLATLEVQIGVADEHSFIIGHSLGCITTLRYVERLDSVASVGGVLLVSGFDKPLSILPSLNPFTRKPLDYPKLRQIIKQKVVLSAKDDIIVPTKLSKELAENLGAEFIQTQTGGHFMESNGFTTFPLVLEKIQAMLGE</sequence>
<dbReference type="AlphaFoldDB" id="A0A2X3BBP1"/>
<dbReference type="SUPFAM" id="SSF53474">
    <property type="entry name" value="alpha/beta-Hydrolases"/>
    <property type="match status" value="1"/>
</dbReference>
<dbReference type="EMBL" id="UAWL01000006">
    <property type="protein sequence ID" value="SQB98311.1"/>
    <property type="molecule type" value="Genomic_DNA"/>
</dbReference>
<dbReference type="EC" id="3.-.-.-" evidence="1"/>
<dbReference type="InterPro" id="IPR029058">
    <property type="entry name" value="AB_hydrolase_fold"/>
</dbReference>
<dbReference type="Pfam" id="PF06821">
    <property type="entry name" value="Ser_hydrolase"/>
    <property type="match status" value="1"/>
</dbReference>
<dbReference type="InterPro" id="IPR010662">
    <property type="entry name" value="RBBP9/YdeN"/>
</dbReference>
<keyword evidence="1" id="KW-0378">Hydrolase</keyword>
<name>A0A2X3BBP1_9HELI</name>
<dbReference type="Gene3D" id="3.40.50.1820">
    <property type="entry name" value="alpha/beta hydrolase"/>
    <property type="match status" value="1"/>
</dbReference>
<proteinExistence type="predicted"/>
<dbReference type="GO" id="GO:0016787">
    <property type="term" value="F:hydrolase activity"/>
    <property type="evidence" value="ECO:0007669"/>
    <property type="project" value="UniProtKB-KW"/>
</dbReference>
<dbReference type="PANTHER" id="PTHR15394">
    <property type="entry name" value="SERINE HYDROLASE RBBP9"/>
    <property type="match status" value="1"/>
</dbReference>
<organism evidence="1 2">
    <name type="scientific">Helicobacter fennelliae</name>
    <dbReference type="NCBI Taxonomy" id="215"/>
    <lineage>
        <taxon>Bacteria</taxon>
        <taxon>Pseudomonadati</taxon>
        <taxon>Campylobacterota</taxon>
        <taxon>Epsilonproteobacteria</taxon>
        <taxon>Campylobacterales</taxon>
        <taxon>Helicobacteraceae</taxon>
        <taxon>Helicobacter</taxon>
    </lineage>
</organism>
<dbReference type="PANTHER" id="PTHR15394:SF3">
    <property type="entry name" value="SERINE HYDROLASE RBBP9"/>
    <property type="match status" value="1"/>
</dbReference>
<dbReference type="RefSeq" id="WP_112058473.1">
    <property type="nucleotide sequence ID" value="NZ_UAWL01000006.1"/>
</dbReference>
<reference evidence="1 2" key="1">
    <citation type="submission" date="2018-06" db="EMBL/GenBank/DDBJ databases">
        <authorList>
            <consortium name="Pathogen Informatics"/>
            <person name="Doyle S."/>
        </authorList>
    </citation>
    <scope>NUCLEOTIDE SEQUENCE [LARGE SCALE GENOMIC DNA]</scope>
    <source>
        <strain evidence="1 2">NCTC13102</strain>
    </source>
</reference>